<keyword evidence="4" id="KW-0479">Metal-binding</keyword>
<reference evidence="6 7" key="1">
    <citation type="submission" date="2014-06" db="EMBL/GenBank/DDBJ databases">
        <title>Functional and comparative genomic analyses of the Drosophila gut microbiota identify candidate symbiosis factors.</title>
        <authorList>
            <person name="Newell P.D."/>
            <person name="Chaston J.M."/>
            <person name="Douglas A.E."/>
        </authorList>
    </citation>
    <scope>NUCLEOTIDE SEQUENCE [LARGE SCALE GENOMIC DNA]</scope>
    <source>
        <strain evidence="6 7">DmCS_006</strain>
    </source>
</reference>
<dbReference type="Proteomes" id="UP000029448">
    <property type="component" value="Unassembled WGS sequence"/>
</dbReference>
<feature type="domain" description="Phosphoadenosine phosphosulphate reductase" evidence="5">
    <location>
        <begin position="33"/>
        <end position="202"/>
    </location>
</feature>
<keyword evidence="4" id="KW-0963">Cytoplasm</keyword>
<protein>
    <recommendedName>
        <fullName evidence="4">Adenosine 5'-phosphosulfate reductase</fullName>
        <shortName evidence="4">APS reductase</shortName>
        <ecNumber evidence="4">1.8.4.10</ecNumber>
    </recommendedName>
    <alternativeName>
        <fullName evidence="4">5'-adenylylsulfate reductase</fullName>
    </alternativeName>
    <alternativeName>
        <fullName evidence="4">Thioredoxin-dependent 5'-adenylylsulfate reductase</fullName>
    </alternativeName>
</protein>
<keyword evidence="7" id="KW-1185">Reference proteome</keyword>
<comment type="caution">
    <text evidence="6">The sequence shown here is derived from an EMBL/GenBank/DDBJ whole genome shotgun (WGS) entry which is preliminary data.</text>
</comment>
<feature type="binding site" evidence="4">
    <location>
        <position position="196"/>
    </location>
    <ligand>
        <name>[4Fe-4S] cluster</name>
        <dbReference type="ChEBI" id="CHEBI:49883"/>
    </ligand>
</feature>
<evidence type="ECO:0000256" key="1">
    <source>
        <dbReference type="ARBA" id="ARBA00009732"/>
    </source>
</evidence>
<name>A0A095AX63_9PROT</name>
<evidence type="ECO:0000256" key="2">
    <source>
        <dbReference type="ARBA" id="ARBA00023002"/>
    </source>
</evidence>
<organism evidence="6 7">
    <name type="scientific">Acetobacter tropicalis</name>
    <dbReference type="NCBI Taxonomy" id="104102"/>
    <lineage>
        <taxon>Bacteria</taxon>
        <taxon>Pseudomonadati</taxon>
        <taxon>Pseudomonadota</taxon>
        <taxon>Alphaproteobacteria</taxon>
        <taxon>Acetobacterales</taxon>
        <taxon>Acetobacteraceae</taxon>
        <taxon>Acetobacter</taxon>
    </lineage>
</organism>
<dbReference type="InterPro" id="IPR004511">
    <property type="entry name" value="PAPS/APS_Rdtase"/>
</dbReference>
<dbReference type="Pfam" id="PF01507">
    <property type="entry name" value="PAPS_reduct"/>
    <property type="match status" value="1"/>
</dbReference>
<keyword evidence="4" id="KW-0411">Iron-sulfur</keyword>
<dbReference type="GO" id="GO:0043866">
    <property type="term" value="F:adenylyl-sulfate reductase (thioredoxin) activity"/>
    <property type="evidence" value="ECO:0007669"/>
    <property type="project" value="UniProtKB-EC"/>
</dbReference>
<dbReference type="PIRSF" id="PIRSF000857">
    <property type="entry name" value="PAPS_reductase"/>
    <property type="match status" value="1"/>
</dbReference>
<dbReference type="NCBIfam" id="NF002537">
    <property type="entry name" value="PRK02090.1"/>
    <property type="match status" value="1"/>
</dbReference>
<dbReference type="GO" id="GO:0019379">
    <property type="term" value="P:sulfate assimilation, phosphoadenylyl sulfate reduction by phosphoadenylyl-sulfate reductase (thioredoxin)"/>
    <property type="evidence" value="ECO:0007669"/>
    <property type="project" value="UniProtKB-UniRule"/>
</dbReference>
<dbReference type="GeneID" id="89476790"/>
<comment type="cofactor">
    <cofactor evidence="4">
        <name>[4Fe-4S] cluster</name>
        <dbReference type="ChEBI" id="CHEBI:49883"/>
    </cofactor>
    <text evidence="4">Binds 1 [4Fe-4S] cluster per subunit.</text>
</comment>
<feature type="binding site" evidence="4">
    <location>
        <position position="114"/>
    </location>
    <ligand>
        <name>[4Fe-4S] cluster</name>
        <dbReference type="ChEBI" id="CHEBI:49883"/>
    </ligand>
</feature>
<dbReference type="AlphaFoldDB" id="A0A095AX63"/>
<dbReference type="PATRIC" id="fig|104102.7.peg.2928"/>
<dbReference type="EMBL" id="JOKM01000102">
    <property type="protein sequence ID" value="KGB21328.1"/>
    <property type="molecule type" value="Genomic_DNA"/>
</dbReference>
<comment type="pathway">
    <text evidence="3 4">Sulfur metabolism; hydrogen sulfide biosynthesis; sulfite from sulfate.</text>
</comment>
<dbReference type="GO" id="GO:0004604">
    <property type="term" value="F:phosphoadenylyl-sulfate reductase (thioredoxin) activity"/>
    <property type="evidence" value="ECO:0007669"/>
    <property type="project" value="UniProtKB-UniRule"/>
</dbReference>
<accession>A0A095AX63</accession>
<sequence length="228" mass="24421">MSVEPQVLSALRAEEDDPVKLLRLASLLLKDRIAVLSSFGAESALLLAFVAEAAPDMPVLFLETGKHFPETLAYRAELARFLGLTNVQDVKPSPAALKERDPTGELWAFDPDACCQLRKVEPLDAASLPFAVLVTGRKRGQAATRAALPVVEEKADGQVRLNPLAAWTGKDITEEMARRGLPPHPLVAEGYLSIGCGPCTHPVGDGEDARAGRWAGHSKTECGIHTAV</sequence>
<dbReference type="STRING" id="104102.AtDm6_2964"/>
<feature type="binding site" evidence="4">
    <location>
        <position position="199"/>
    </location>
    <ligand>
        <name>[4Fe-4S] cluster</name>
        <dbReference type="ChEBI" id="CHEBI:49883"/>
    </ligand>
</feature>
<evidence type="ECO:0000313" key="7">
    <source>
        <dbReference type="Proteomes" id="UP000029448"/>
    </source>
</evidence>
<comment type="catalytic activity">
    <reaction evidence="4">
        <text>[thioredoxin]-disulfide + sulfite + AMP + 2 H(+) = adenosine 5'-phosphosulfate + [thioredoxin]-dithiol</text>
        <dbReference type="Rhea" id="RHEA:21976"/>
        <dbReference type="Rhea" id="RHEA-COMP:10698"/>
        <dbReference type="Rhea" id="RHEA-COMP:10700"/>
        <dbReference type="ChEBI" id="CHEBI:15378"/>
        <dbReference type="ChEBI" id="CHEBI:17359"/>
        <dbReference type="ChEBI" id="CHEBI:29950"/>
        <dbReference type="ChEBI" id="CHEBI:50058"/>
        <dbReference type="ChEBI" id="CHEBI:58243"/>
        <dbReference type="ChEBI" id="CHEBI:456215"/>
        <dbReference type="EC" id="1.8.4.10"/>
    </reaction>
</comment>
<comment type="subcellular location">
    <subcellularLocation>
        <location evidence="4">Cytoplasm</location>
    </subcellularLocation>
</comment>
<dbReference type="PANTHER" id="PTHR46509:SF1">
    <property type="entry name" value="PHOSPHOADENOSINE PHOSPHOSULFATE REDUCTASE"/>
    <property type="match status" value="1"/>
</dbReference>
<evidence type="ECO:0000256" key="3">
    <source>
        <dbReference type="ARBA" id="ARBA00024327"/>
    </source>
</evidence>
<dbReference type="SUPFAM" id="SSF52402">
    <property type="entry name" value="Adenine nucleotide alpha hydrolases-like"/>
    <property type="match status" value="1"/>
</dbReference>
<dbReference type="GO" id="GO:0051539">
    <property type="term" value="F:4 iron, 4 sulfur cluster binding"/>
    <property type="evidence" value="ECO:0007669"/>
    <property type="project" value="UniProtKB-UniRule"/>
</dbReference>
<dbReference type="GO" id="GO:0005737">
    <property type="term" value="C:cytoplasm"/>
    <property type="evidence" value="ECO:0007669"/>
    <property type="project" value="UniProtKB-SubCell"/>
</dbReference>
<feature type="binding site" evidence="4">
    <location>
        <position position="115"/>
    </location>
    <ligand>
        <name>[4Fe-4S] cluster</name>
        <dbReference type="ChEBI" id="CHEBI:49883"/>
    </ligand>
</feature>
<evidence type="ECO:0000256" key="4">
    <source>
        <dbReference type="HAMAP-Rule" id="MF_00063"/>
    </source>
</evidence>
<dbReference type="Gene3D" id="3.40.50.620">
    <property type="entry name" value="HUPs"/>
    <property type="match status" value="1"/>
</dbReference>
<proteinExistence type="inferred from homology"/>
<dbReference type="RefSeq" id="WP_035381819.1">
    <property type="nucleotide sequence ID" value="NZ_JACAOJ010000011.1"/>
</dbReference>
<dbReference type="HAMAP" id="MF_00063">
    <property type="entry name" value="CysH"/>
    <property type="match status" value="1"/>
</dbReference>
<keyword evidence="2 4" id="KW-0560">Oxidoreductase</keyword>
<keyword evidence="4" id="KW-0408">Iron</keyword>
<evidence type="ECO:0000313" key="6">
    <source>
        <dbReference type="EMBL" id="KGB21328.1"/>
    </source>
</evidence>
<comment type="function">
    <text evidence="4">Catalyzes the formation of sulfite from adenosine 5'-phosphosulfate (APS) using thioredoxin as an electron donor.</text>
</comment>
<dbReference type="InterPro" id="IPR014729">
    <property type="entry name" value="Rossmann-like_a/b/a_fold"/>
</dbReference>
<dbReference type="GO" id="GO:0046872">
    <property type="term" value="F:metal ion binding"/>
    <property type="evidence" value="ECO:0007669"/>
    <property type="project" value="UniProtKB-KW"/>
</dbReference>
<gene>
    <name evidence="4" type="primary">cysH</name>
    <name evidence="6" type="ORF">AtDm6_2964</name>
</gene>
<dbReference type="PANTHER" id="PTHR46509">
    <property type="entry name" value="PHOSPHOADENOSINE PHOSPHOSULFATE REDUCTASE"/>
    <property type="match status" value="1"/>
</dbReference>
<feature type="active site" description="Nucleophile; cysteine thiosulfonate intermediate" evidence="4">
    <location>
        <position position="222"/>
    </location>
</feature>
<dbReference type="InterPro" id="IPR002500">
    <property type="entry name" value="PAPS_reduct_dom"/>
</dbReference>
<comment type="similarity">
    <text evidence="1 4">Belongs to the PAPS reductase family. CysH subfamily.</text>
</comment>
<dbReference type="GO" id="GO:0070814">
    <property type="term" value="P:hydrogen sulfide biosynthetic process"/>
    <property type="evidence" value="ECO:0007669"/>
    <property type="project" value="UniProtKB-UniRule"/>
</dbReference>
<evidence type="ECO:0000259" key="5">
    <source>
        <dbReference type="Pfam" id="PF01507"/>
    </source>
</evidence>
<dbReference type="EC" id="1.8.4.10" evidence="4"/>